<dbReference type="InterPro" id="IPR055354">
    <property type="entry name" value="DUF7507"/>
</dbReference>
<evidence type="ECO:0000313" key="5">
    <source>
        <dbReference type="Proteomes" id="UP000319335"/>
    </source>
</evidence>
<feature type="region of interest" description="Disordered" evidence="1">
    <location>
        <begin position="424"/>
        <end position="463"/>
    </location>
</feature>
<keyword evidence="2" id="KW-1133">Transmembrane helix</keyword>
<name>A0A7Z8KPJ9_9EURY</name>
<evidence type="ECO:0000256" key="1">
    <source>
        <dbReference type="SAM" id="MobiDB-lite"/>
    </source>
</evidence>
<evidence type="ECO:0000259" key="3">
    <source>
        <dbReference type="Pfam" id="PF24346"/>
    </source>
</evidence>
<organism evidence="4 5">
    <name type="scientific">Methanolobus vulcani</name>
    <dbReference type="NCBI Taxonomy" id="38026"/>
    <lineage>
        <taxon>Archaea</taxon>
        <taxon>Methanobacteriati</taxon>
        <taxon>Methanobacteriota</taxon>
        <taxon>Stenosarchaea group</taxon>
        <taxon>Methanomicrobia</taxon>
        <taxon>Methanosarcinales</taxon>
        <taxon>Methanosarcinaceae</taxon>
        <taxon>Methanolobus</taxon>
    </lineage>
</organism>
<feature type="transmembrane region" description="Helical" evidence="2">
    <location>
        <begin position="510"/>
        <end position="530"/>
    </location>
</feature>
<dbReference type="NCBIfam" id="TIGR01451">
    <property type="entry name" value="B_ant_repeat"/>
    <property type="match status" value="2"/>
</dbReference>
<gene>
    <name evidence="4" type="ORF">FKV42_06500</name>
</gene>
<dbReference type="Proteomes" id="UP000319335">
    <property type="component" value="Unassembled WGS sequence"/>
</dbReference>
<keyword evidence="5" id="KW-1185">Reference proteome</keyword>
<feature type="domain" description="DUF7507" evidence="3">
    <location>
        <begin position="181"/>
        <end position="285"/>
    </location>
</feature>
<comment type="caution">
    <text evidence="4">The sequence shown here is derived from an EMBL/GenBank/DDBJ whole genome shotgun (WGS) entry which is preliminary data.</text>
</comment>
<evidence type="ECO:0000256" key="2">
    <source>
        <dbReference type="SAM" id="Phobius"/>
    </source>
</evidence>
<protein>
    <recommendedName>
        <fullName evidence="3">DUF7507 domain-containing protein</fullName>
    </recommendedName>
</protein>
<reference evidence="4 5" key="1">
    <citation type="submission" date="2019-06" db="EMBL/GenBank/DDBJ databases">
        <title>Draft genome sequence of Methanolobus vulcani B1d.</title>
        <authorList>
            <person name="Creighbaum A.J."/>
            <person name="Ticak T."/>
            <person name="Hariraju D."/>
            <person name="Arivett B.A."/>
            <person name="Ferguson D.J.Jr."/>
        </authorList>
    </citation>
    <scope>NUCLEOTIDE SEQUENCE [LARGE SCALE GENOMIC DNA]</scope>
    <source>
        <strain evidence="4 5">B1d</strain>
    </source>
</reference>
<dbReference type="RefSeq" id="WP_154809424.1">
    <property type="nucleotide sequence ID" value="NZ_VIAQ01000012.1"/>
</dbReference>
<feature type="compositionally biased region" description="Basic and acidic residues" evidence="1">
    <location>
        <begin position="425"/>
        <end position="443"/>
    </location>
</feature>
<dbReference type="AlphaFoldDB" id="A0A7Z8KPJ9"/>
<dbReference type="EMBL" id="VIAQ01000012">
    <property type="protein sequence ID" value="TQD26389.1"/>
    <property type="molecule type" value="Genomic_DNA"/>
</dbReference>
<evidence type="ECO:0000313" key="4">
    <source>
        <dbReference type="EMBL" id="TQD26389.1"/>
    </source>
</evidence>
<keyword evidence="2" id="KW-0472">Membrane</keyword>
<sequence>MTKTKNILLLTAVFVVFTFAFSGITYADENNSTRILYAGQAINVGTVTISNDTTHLYVTYETTGNWTILETHLGVANYSNSLPINNGGNIAPGQFEYKNDSIPAGTSTYEYVIPLETYLPAENNTLYIVAHAVVSDGNSEEGAWANGTKINENSWATYFTYITSKTDDENDVDEEDPEDLNISINKTAEFNDVNNDGAQQGENITYYFVVENTGNVNLTNVNVTDQMFTPSEIEAPNGFTGILLPGENVTYSINYTLTQTDIEAGWVNNTATTAGISPKGTIVTDTDTMDFEIPVEEDGGITEEEDPEDLKININKTAEFNDGNNDAYAQEGENITYYFAVENTGNINLTNVNVTDQMFTPSEIEAPNGFTGILLPGENVTYTINYTLTQTDIEAGWVNNTATTAGISPMGTIVTNTDTVNFEIPVKEDTGTETTQEKDKDSSKSGGFGGSSGSASYSKEVTTTEDDNNRFFSASDIAEENETVMSIPDSIPELIQQEPVTSEHTVLRSILWYIIWLLLSAICVMSGYGLTQP</sequence>
<accession>A0A7Z8KPJ9</accession>
<dbReference type="InterPro" id="IPR047589">
    <property type="entry name" value="DUF11_rpt"/>
</dbReference>
<dbReference type="OrthoDB" id="60577at2157"/>
<feature type="domain" description="DUF7507" evidence="3">
    <location>
        <begin position="312"/>
        <end position="416"/>
    </location>
</feature>
<proteinExistence type="predicted"/>
<keyword evidence="2" id="KW-0812">Transmembrane</keyword>
<dbReference type="Pfam" id="PF24346">
    <property type="entry name" value="DUF7507"/>
    <property type="match status" value="2"/>
</dbReference>